<dbReference type="KEGG" id="csto:CGC58_02030"/>
<protein>
    <submittedName>
        <fullName evidence="1">Uncharacterized protein</fullName>
    </submittedName>
</protein>
<name>A0A250FTY5_9FLAO</name>
<dbReference type="Proteomes" id="UP000217348">
    <property type="component" value="Chromosome"/>
</dbReference>
<organism evidence="1 2">
    <name type="scientific">Capnocytophaga stomatis</name>
    <dbReference type="NCBI Taxonomy" id="1848904"/>
    <lineage>
        <taxon>Bacteria</taxon>
        <taxon>Pseudomonadati</taxon>
        <taxon>Bacteroidota</taxon>
        <taxon>Flavobacteriia</taxon>
        <taxon>Flavobacteriales</taxon>
        <taxon>Flavobacteriaceae</taxon>
        <taxon>Capnocytophaga</taxon>
    </lineage>
</organism>
<gene>
    <name evidence="1" type="ORF">CGC58_02030</name>
</gene>
<accession>A0A250FTY5</accession>
<proteinExistence type="predicted"/>
<dbReference type="InterPro" id="IPR046228">
    <property type="entry name" value="DUF6261"/>
</dbReference>
<evidence type="ECO:0000313" key="2">
    <source>
        <dbReference type="Proteomes" id="UP000217348"/>
    </source>
</evidence>
<dbReference type="AlphaFoldDB" id="A0A250FTY5"/>
<reference evidence="2" key="1">
    <citation type="submission" date="2017-06" db="EMBL/GenBank/DDBJ databases">
        <title>Capnocytophaga spp. assemblies.</title>
        <authorList>
            <person name="Gulvik C.A."/>
        </authorList>
    </citation>
    <scope>NUCLEOTIDE SEQUENCE [LARGE SCALE GENOMIC DNA]</scope>
    <source>
        <strain evidence="2">H2177</strain>
    </source>
</reference>
<dbReference type="RefSeq" id="WP_095894895.1">
    <property type="nucleotide sequence ID" value="NZ_CP022387.1"/>
</dbReference>
<dbReference type="OrthoDB" id="1150508at2"/>
<dbReference type="EMBL" id="CP022387">
    <property type="protein sequence ID" value="ATA88619.1"/>
    <property type="molecule type" value="Genomic_DNA"/>
</dbReference>
<dbReference type="Pfam" id="PF19775">
    <property type="entry name" value="DUF6261"/>
    <property type="match status" value="1"/>
</dbReference>
<evidence type="ECO:0000313" key="1">
    <source>
        <dbReference type="EMBL" id="ATA88619.1"/>
    </source>
</evidence>
<sequence length="240" mass="27693">MIKTTYLKELRQKDYTQVLLNICTFAKQEDLETLQLKTIFDVFEQKVKVLDSSTSKETTKEETKIVEETDLARDRTFTAITSVIRAYFLSPDDAQAGRARKLIDEIEKYGKKITKQSFKSETTSIRNIINDINQSEKLKGTISELHLEEWLTLLGKQNEEFEKIYNARTEKMSEEETGKSKIARAEAQESFEHFAKAIGAYAFVRGEAPYKSLADKINTEIAQALSNIRKKRKKDTKEEQ</sequence>